<gene>
    <name evidence="2" type="ORF">CMUS01_07588</name>
</gene>
<comment type="caution">
    <text evidence="2">The sequence shown here is derived from an EMBL/GenBank/DDBJ whole genome shotgun (WGS) entry which is preliminary data.</text>
</comment>
<evidence type="ECO:0000313" key="2">
    <source>
        <dbReference type="EMBL" id="KAF6830825.1"/>
    </source>
</evidence>
<evidence type="ECO:0000256" key="1">
    <source>
        <dbReference type="SAM" id="MobiDB-lite"/>
    </source>
</evidence>
<protein>
    <submittedName>
        <fullName evidence="2">Uncharacterized protein</fullName>
    </submittedName>
</protein>
<dbReference type="Proteomes" id="UP000639643">
    <property type="component" value="Unassembled WGS sequence"/>
</dbReference>
<accession>A0A8H6NFL9</accession>
<proteinExistence type="predicted"/>
<feature type="region of interest" description="Disordered" evidence="1">
    <location>
        <begin position="15"/>
        <end position="50"/>
    </location>
</feature>
<organism evidence="2 3">
    <name type="scientific">Colletotrichum musicola</name>
    <dbReference type="NCBI Taxonomy" id="2175873"/>
    <lineage>
        <taxon>Eukaryota</taxon>
        <taxon>Fungi</taxon>
        <taxon>Dikarya</taxon>
        <taxon>Ascomycota</taxon>
        <taxon>Pezizomycotina</taxon>
        <taxon>Sordariomycetes</taxon>
        <taxon>Hypocreomycetidae</taxon>
        <taxon>Glomerellales</taxon>
        <taxon>Glomerellaceae</taxon>
        <taxon>Colletotrichum</taxon>
        <taxon>Colletotrichum orchidearum species complex</taxon>
    </lineage>
</organism>
<dbReference type="AlphaFoldDB" id="A0A8H6NFL9"/>
<sequence>MESVRATDILRYGEPTVQTLAPSGNAEEEDAMVPKAGSQATPHAAGADGSVLNGDGAMKLSAVRVTAWQARHWRRAFRGLQPASCFTAGSVHVVERCAPEMQCSQDG</sequence>
<reference evidence="2" key="1">
    <citation type="journal article" date="2020" name="Phytopathology">
        <title>Genome Sequence Resources of Colletotrichum truncatum, C. plurivorum, C. musicola, and C. sojae: Four Species Pathogenic to Soybean (Glycine max).</title>
        <authorList>
            <person name="Rogerio F."/>
            <person name="Boufleur T.R."/>
            <person name="Ciampi-Guillardi M."/>
            <person name="Sukno S.A."/>
            <person name="Thon M.R."/>
            <person name="Massola Junior N.S."/>
            <person name="Baroncelli R."/>
        </authorList>
    </citation>
    <scope>NUCLEOTIDE SEQUENCE</scope>
    <source>
        <strain evidence="2">LFN0074</strain>
    </source>
</reference>
<keyword evidence="3" id="KW-1185">Reference proteome</keyword>
<name>A0A8H6NFL9_9PEZI</name>
<dbReference type="EMBL" id="WIGM01000276">
    <property type="protein sequence ID" value="KAF6830825.1"/>
    <property type="molecule type" value="Genomic_DNA"/>
</dbReference>
<evidence type="ECO:0000313" key="3">
    <source>
        <dbReference type="Proteomes" id="UP000639643"/>
    </source>
</evidence>